<evidence type="ECO:0000313" key="3">
    <source>
        <dbReference type="Proteomes" id="UP001152533"/>
    </source>
</evidence>
<feature type="coiled-coil region" evidence="1">
    <location>
        <begin position="242"/>
        <end position="276"/>
    </location>
</feature>
<sequence length="341" mass="38512">MPEISTVEKLKWADHPYIHALSGLRFPKNDKWKGLFRGRSLELFGVFFDDSALDTQGGVELKMMYYFNVVNQELGRLPKGVFVAGFGSDVDQSLIQHSLYSTIGRAYESYPLVDRLHFAFGIVNTLVLARNAFVERMGSGPAPTYGGLGQVVDITRLLSRDRPNMLVDGSNYGFLRDEIEEPVQEPIPACSIQPVVPQSRQSLHPLLVQGSTYKYPRNSTIPLTPVIKEDELDCAEAKEDVLGKYKERCNVMSSRIERLEKENRQLQTRFVTEQTLKTRKTLSLQAKEKDLCMVQEAFWKLWEAHRRQLNSGLEANGMEGLSWGANDAGIFLCSLDLGKDS</sequence>
<evidence type="ECO:0000313" key="2">
    <source>
        <dbReference type="EMBL" id="CAI0652821.1"/>
    </source>
</evidence>
<name>A0A9W4S4J8_9PEZI</name>
<protein>
    <submittedName>
        <fullName evidence="2">Uncharacterized protein</fullName>
    </submittedName>
</protein>
<keyword evidence="1" id="KW-0175">Coiled coil</keyword>
<keyword evidence="3" id="KW-1185">Reference proteome</keyword>
<reference evidence="2" key="1">
    <citation type="submission" date="2022-08" db="EMBL/GenBank/DDBJ databases">
        <authorList>
            <person name="Giroux E."/>
            <person name="Giroux E."/>
        </authorList>
    </citation>
    <scope>NUCLEOTIDE SEQUENCE</scope>
    <source>
        <strain evidence="2">H1091258</strain>
    </source>
</reference>
<comment type="caution">
    <text evidence="2">The sequence shown here is derived from an EMBL/GenBank/DDBJ whole genome shotgun (WGS) entry which is preliminary data.</text>
</comment>
<organism evidence="2 3">
    <name type="scientific">Colletotrichum noveboracense</name>
    <dbReference type="NCBI Taxonomy" id="2664923"/>
    <lineage>
        <taxon>Eukaryota</taxon>
        <taxon>Fungi</taxon>
        <taxon>Dikarya</taxon>
        <taxon>Ascomycota</taxon>
        <taxon>Pezizomycotina</taxon>
        <taxon>Sordariomycetes</taxon>
        <taxon>Hypocreomycetidae</taxon>
        <taxon>Glomerellales</taxon>
        <taxon>Glomerellaceae</taxon>
        <taxon>Colletotrichum</taxon>
        <taxon>Colletotrichum gloeosporioides species complex</taxon>
    </lineage>
</organism>
<dbReference type="AlphaFoldDB" id="A0A9W4S4J8"/>
<evidence type="ECO:0000256" key="1">
    <source>
        <dbReference type="SAM" id="Coils"/>
    </source>
</evidence>
<dbReference type="EMBL" id="CAMGZC010001451">
    <property type="protein sequence ID" value="CAI0652821.1"/>
    <property type="molecule type" value="Genomic_DNA"/>
</dbReference>
<accession>A0A9W4S4J8</accession>
<gene>
    <name evidence="2" type="ORF">CGXH109_LOCUS121075</name>
</gene>
<proteinExistence type="predicted"/>
<dbReference type="Proteomes" id="UP001152533">
    <property type="component" value="Unassembled WGS sequence"/>
</dbReference>